<dbReference type="Proteomes" id="UP000887565">
    <property type="component" value="Unplaced"/>
</dbReference>
<evidence type="ECO:0000313" key="2">
    <source>
        <dbReference type="WBParaSite" id="nRc.2.0.1.t17660-RA"/>
    </source>
</evidence>
<keyword evidence="1" id="KW-1185">Reference proteome</keyword>
<sequence length="89" mass="10435">MTTKTYVSATQKSKALCMLRQNRDVFMLRQNRDVFKPTFTNELTISIDTCTARPVSRHYYCAAMEQRPIVHPHIQEILDNDFIEQSRSP</sequence>
<dbReference type="WBParaSite" id="nRc.2.0.1.t17660-RA">
    <property type="protein sequence ID" value="nRc.2.0.1.t17660-RA"/>
    <property type="gene ID" value="nRc.2.0.1.g17660"/>
</dbReference>
<dbReference type="AlphaFoldDB" id="A0A915IW78"/>
<proteinExistence type="predicted"/>
<reference evidence="2" key="1">
    <citation type="submission" date="2022-11" db="UniProtKB">
        <authorList>
            <consortium name="WormBaseParasite"/>
        </authorList>
    </citation>
    <scope>IDENTIFICATION</scope>
</reference>
<evidence type="ECO:0000313" key="1">
    <source>
        <dbReference type="Proteomes" id="UP000887565"/>
    </source>
</evidence>
<organism evidence="1 2">
    <name type="scientific">Romanomermis culicivorax</name>
    <name type="common">Nematode worm</name>
    <dbReference type="NCBI Taxonomy" id="13658"/>
    <lineage>
        <taxon>Eukaryota</taxon>
        <taxon>Metazoa</taxon>
        <taxon>Ecdysozoa</taxon>
        <taxon>Nematoda</taxon>
        <taxon>Enoplea</taxon>
        <taxon>Dorylaimia</taxon>
        <taxon>Mermithida</taxon>
        <taxon>Mermithoidea</taxon>
        <taxon>Mermithidae</taxon>
        <taxon>Romanomermis</taxon>
    </lineage>
</organism>
<protein>
    <submittedName>
        <fullName evidence="2">Uncharacterized protein</fullName>
    </submittedName>
</protein>
<accession>A0A915IW78</accession>
<name>A0A915IW78_ROMCU</name>